<dbReference type="EMBL" id="KT239446">
    <property type="protein sequence ID" value="AKY01947.1"/>
    <property type="molecule type" value="Genomic_DNA"/>
</dbReference>
<dbReference type="KEGG" id="vg:26518491"/>
<organism evidence="1 2">
    <name type="scientific">Klebsiella phage JD18</name>
    <dbReference type="NCBI Taxonomy" id="1698360"/>
    <lineage>
        <taxon>Viruses</taxon>
        <taxon>Duplodnaviria</taxon>
        <taxon>Heunggongvirae</taxon>
        <taxon>Uroviricota</taxon>
        <taxon>Caudoviricetes</taxon>
        <taxon>Pantevenvirales</taxon>
        <taxon>Straboviridae</taxon>
        <taxon>Tevenvirinae</taxon>
        <taxon>Jiaodavirus</taxon>
        <taxon>Jiaodavirus jd18</taxon>
    </lineage>
</organism>
<proteinExistence type="predicted"/>
<dbReference type="Proteomes" id="UP000204179">
    <property type="component" value="Segment"/>
</dbReference>
<evidence type="ECO:0000313" key="2">
    <source>
        <dbReference type="Proteomes" id="UP000204179"/>
    </source>
</evidence>
<keyword evidence="2" id="KW-1185">Reference proteome</keyword>
<protein>
    <submittedName>
        <fullName evidence="1">Uncharacterized protein</fullName>
    </submittedName>
</protein>
<evidence type="ECO:0000313" key="1">
    <source>
        <dbReference type="EMBL" id="AKY01947.1"/>
    </source>
</evidence>
<sequence length="106" mass="12438">MNKEFSTARMVDAFGYPCNGYREFIHPEVENQFKEVVRNILFNAFKTQGTNPRDLGIYLEEAIREVQKSVSAKLHWAEENIAWSNKKRSDLNWPADREQIVNYAKV</sequence>
<gene>
    <name evidence="1" type="ORF">JD18_076</name>
</gene>
<dbReference type="GeneID" id="26518491"/>
<name>A0A0K1Y4M7_9CAUD</name>
<reference evidence="1 2" key="1">
    <citation type="submission" date="2015-07" db="EMBL/GenBank/DDBJ databases">
        <title>Isolation and characterization of JD18-a novel lytic bacteriophage for Klebsiella pneumoniae.</title>
        <authorList>
            <person name="Fan J."/>
            <person name="Zhang X."/>
            <person name="Guo X."/>
            <person name="He P."/>
            <person name="Zhang Y."/>
        </authorList>
    </citation>
    <scope>NUCLEOTIDE SEQUENCE [LARGE SCALE GENOMIC DNA]</scope>
</reference>
<accession>A0A0K1Y4M7</accession>
<dbReference type="RefSeq" id="YP_009190657.1">
    <property type="nucleotide sequence ID" value="NC_028686.1"/>
</dbReference>